<accession>A0ABT2HB81</accession>
<proteinExistence type="predicted"/>
<sequence length="134" mass="14283">ELERVVSMKITTSVSNTGGSFIRAMENLGKTDYSSMLASEGRAAVTEFAANTPRDTGKTAGSWHSDVATTKYGYDLIISNDSLTNSGVPIPVIINTGHGTRTGGYVPPFRFIDPIVNSLGERISTNVEKGLRNG</sequence>
<protein>
    <recommendedName>
        <fullName evidence="3">HK97 gp10 family phage protein</fullName>
    </recommendedName>
</protein>
<dbReference type="EMBL" id="JANLCJ010000491">
    <property type="protein sequence ID" value="MCS5737193.1"/>
    <property type="molecule type" value="Genomic_DNA"/>
</dbReference>
<evidence type="ECO:0008006" key="3">
    <source>
        <dbReference type="Google" id="ProtNLM"/>
    </source>
</evidence>
<name>A0ABT2HB81_9MICO</name>
<feature type="non-terminal residue" evidence="1">
    <location>
        <position position="1"/>
    </location>
</feature>
<evidence type="ECO:0000313" key="1">
    <source>
        <dbReference type="EMBL" id="MCS5737193.1"/>
    </source>
</evidence>
<keyword evidence="2" id="KW-1185">Reference proteome</keyword>
<gene>
    <name evidence="1" type="ORF">N1032_26040</name>
</gene>
<evidence type="ECO:0000313" key="2">
    <source>
        <dbReference type="Proteomes" id="UP001165586"/>
    </source>
</evidence>
<dbReference type="RefSeq" id="WP_259543522.1">
    <property type="nucleotide sequence ID" value="NZ_JANLCJ010000491.1"/>
</dbReference>
<dbReference type="Proteomes" id="UP001165586">
    <property type="component" value="Unassembled WGS sequence"/>
</dbReference>
<organism evidence="1 2">
    <name type="scientific">Herbiconiux daphne</name>
    <dbReference type="NCBI Taxonomy" id="2970914"/>
    <lineage>
        <taxon>Bacteria</taxon>
        <taxon>Bacillati</taxon>
        <taxon>Actinomycetota</taxon>
        <taxon>Actinomycetes</taxon>
        <taxon>Micrococcales</taxon>
        <taxon>Microbacteriaceae</taxon>
        <taxon>Herbiconiux</taxon>
    </lineage>
</organism>
<comment type="caution">
    <text evidence="1">The sequence shown here is derived from an EMBL/GenBank/DDBJ whole genome shotgun (WGS) entry which is preliminary data.</text>
</comment>
<reference evidence="1" key="1">
    <citation type="submission" date="2022-08" db="EMBL/GenBank/DDBJ databases">
        <authorList>
            <person name="Deng Y."/>
            <person name="Han X.-F."/>
            <person name="Zhang Y.-Q."/>
        </authorList>
    </citation>
    <scope>NUCLEOTIDE SEQUENCE</scope>
    <source>
        <strain evidence="1">CPCC 203386</strain>
    </source>
</reference>